<dbReference type="InterPro" id="IPR001752">
    <property type="entry name" value="Kinesin_motor_dom"/>
</dbReference>
<evidence type="ECO:0000256" key="15">
    <source>
        <dbReference type="SAM" id="MobiDB-lite"/>
    </source>
</evidence>
<dbReference type="Gene3D" id="3.40.850.10">
    <property type="entry name" value="Kinesin motor domain"/>
    <property type="match status" value="1"/>
</dbReference>
<dbReference type="GO" id="GO:0005874">
    <property type="term" value="C:microtubule"/>
    <property type="evidence" value="ECO:0007669"/>
    <property type="project" value="UniProtKB-KW"/>
</dbReference>
<dbReference type="GO" id="GO:0007019">
    <property type="term" value="P:microtubule depolymerization"/>
    <property type="evidence" value="ECO:0007669"/>
    <property type="project" value="TreeGrafter"/>
</dbReference>
<evidence type="ECO:0000256" key="7">
    <source>
        <dbReference type="ARBA" id="ARBA00022776"/>
    </source>
</evidence>
<dbReference type="GO" id="GO:0005813">
    <property type="term" value="C:centrosome"/>
    <property type="evidence" value="ECO:0007669"/>
    <property type="project" value="UniProtKB-SubCell"/>
</dbReference>
<dbReference type="Pfam" id="PF22923">
    <property type="entry name" value="KIF2A-like_1st"/>
    <property type="match status" value="1"/>
</dbReference>
<dbReference type="Ensembl" id="ENSNNAT00000017850.1">
    <property type="protein sequence ID" value="ENSNNAP00000017006.1"/>
    <property type="gene ID" value="ENSNNAG00000010067.1"/>
</dbReference>
<evidence type="ECO:0000256" key="10">
    <source>
        <dbReference type="ARBA" id="ARBA00023175"/>
    </source>
</evidence>
<dbReference type="OrthoDB" id="3176171at2759"/>
<evidence type="ECO:0000256" key="11">
    <source>
        <dbReference type="ARBA" id="ARBA00023212"/>
    </source>
</evidence>
<keyword evidence="6 13" id="KW-0547">Nucleotide-binding</keyword>
<evidence type="ECO:0000256" key="2">
    <source>
        <dbReference type="ARBA" id="ARBA00004300"/>
    </source>
</evidence>
<dbReference type="GO" id="GO:0051301">
    <property type="term" value="P:cell division"/>
    <property type="evidence" value="ECO:0007669"/>
    <property type="project" value="UniProtKB-KW"/>
</dbReference>
<evidence type="ECO:0000256" key="4">
    <source>
        <dbReference type="ARBA" id="ARBA00022618"/>
    </source>
</evidence>
<keyword evidence="12" id="KW-0131">Cell cycle</keyword>
<evidence type="ECO:0000256" key="1">
    <source>
        <dbReference type="ARBA" id="ARBA00004186"/>
    </source>
</evidence>
<sequence>MGGGRGKTHSRIHEAMVTSLNEDNESVTVEWIENGDTKGKEIDLESIFSLNPDLAPEEDDPSPETPPPPTPSAKVNKIVKVVNLFNKHFILIFSVIGSARARPTQLPEQSSSTQQNGSVSDISPVQAAKKEFGPPSRRKSNCVKEVEKLQEKREKRRLQQQEIREKRAQDVDATNPNYEIMCMIRDFRGSLDYRPLTTADPIDEHRICVCVRKRPLNKKETVMKDLDVITIPSKDVVMVHEPKQKVDLTRYLENQTFRFDYAFDDSAPNEMVYRFTARPLVETIFEKGMATCFAYGQTGSGKTHTMGGDFSGKNQDCSKGIYALAARDVFLMLKKPNYKKLELQVYATFFEIYSGKVFDLLNRKTKLRVLEDGKQQVQVVGLQEREVKCVEDVLKLIEIGNSCRHQQMHTPRSHAVFQIILRRKGKLHGKFSLIDLAGNERGADTSSADRQTRLEGAEINKSLLALKECIRALGRNKPHTPFRASKLTQVLRDSFIGENSRTCMIATISPGMASCENTLNTLRYANRVKELTVDPSAAGDVRPIMHHTPNQIDDLDAQWGVGSSPQRDDLKLLCEQNEEEVSPQLFTFHEAVSQMVEMEEQVVEDHRAVFQESIRWLEDEKALLEMTEEVDYDVDSYATQLEAILEQKIYILTELRDKVKSFRTALQEEEQASKQINPKRPRAL</sequence>
<evidence type="ECO:0000256" key="3">
    <source>
        <dbReference type="ARBA" id="ARBA00022490"/>
    </source>
</evidence>
<evidence type="ECO:0000313" key="18">
    <source>
        <dbReference type="Proteomes" id="UP000694559"/>
    </source>
</evidence>
<feature type="region of interest" description="Disordered" evidence="15">
    <location>
        <begin position="52"/>
        <end position="74"/>
    </location>
</feature>
<dbReference type="PROSITE" id="PS00411">
    <property type="entry name" value="KINESIN_MOTOR_1"/>
    <property type="match status" value="1"/>
</dbReference>
<protein>
    <recommendedName>
        <fullName evidence="14">Kinesin-like protein</fullName>
    </recommendedName>
</protein>
<comment type="subcellular location">
    <subcellularLocation>
        <location evidence="2">Cytoplasm</location>
        <location evidence="2">Cytoskeleton</location>
        <location evidence="2">Microtubule organizing center</location>
        <location evidence="2">Centrosome</location>
    </subcellularLocation>
    <subcellularLocation>
        <location evidence="1">Cytoplasm</location>
        <location evidence="1">Cytoskeleton</location>
        <location evidence="1">Spindle</location>
    </subcellularLocation>
</comment>
<reference evidence="17" key="2">
    <citation type="submission" date="2025-09" db="UniProtKB">
        <authorList>
            <consortium name="Ensembl"/>
        </authorList>
    </citation>
    <scope>IDENTIFICATION</scope>
</reference>
<dbReference type="PROSITE" id="PS50067">
    <property type="entry name" value="KINESIN_MOTOR_2"/>
    <property type="match status" value="1"/>
</dbReference>
<dbReference type="Proteomes" id="UP000694559">
    <property type="component" value="Unplaced"/>
</dbReference>
<evidence type="ECO:0000256" key="13">
    <source>
        <dbReference type="PROSITE-ProRule" id="PRU00283"/>
    </source>
</evidence>
<evidence type="ECO:0000256" key="12">
    <source>
        <dbReference type="ARBA" id="ARBA00023306"/>
    </source>
</evidence>
<proteinExistence type="inferred from homology"/>
<dbReference type="PANTHER" id="PTHR47971:SF24">
    <property type="entry name" value="KINESIN-LIKE PROTEIN"/>
    <property type="match status" value="1"/>
</dbReference>
<reference evidence="17" key="1">
    <citation type="submission" date="2025-08" db="UniProtKB">
        <authorList>
            <consortium name="Ensembl"/>
        </authorList>
    </citation>
    <scope>IDENTIFICATION</scope>
</reference>
<dbReference type="SMART" id="SM00129">
    <property type="entry name" value="KISc"/>
    <property type="match status" value="1"/>
</dbReference>
<dbReference type="SUPFAM" id="SSF52540">
    <property type="entry name" value="P-loop containing nucleoside triphosphate hydrolases"/>
    <property type="match status" value="1"/>
</dbReference>
<feature type="domain" description="Kinesin motor" evidence="16">
    <location>
        <begin position="206"/>
        <end position="531"/>
    </location>
</feature>
<dbReference type="GO" id="GO:0005524">
    <property type="term" value="F:ATP binding"/>
    <property type="evidence" value="ECO:0007669"/>
    <property type="project" value="UniProtKB-UniRule"/>
</dbReference>
<keyword evidence="18" id="KW-1185">Reference proteome</keyword>
<accession>A0A8C6XMT2</accession>
<keyword evidence="5 14" id="KW-0493">Microtubule</keyword>
<evidence type="ECO:0000256" key="5">
    <source>
        <dbReference type="ARBA" id="ARBA00022701"/>
    </source>
</evidence>
<evidence type="ECO:0000256" key="14">
    <source>
        <dbReference type="RuleBase" id="RU000394"/>
    </source>
</evidence>
<gene>
    <name evidence="17" type="primary">KIF2A</name>
</gene>
<keyword evidence="11" id="KW-0206">Cytoskeleton</keyword>
<evidence type="ECO:0000256" key="9">
    <source>
        <dbReference type="ARBA" id="ARBA00023054"/>
    </source>
</evidence>
<dbReference type="GO" id="GO:0007018">
    <property type="term" value="P:microtubule-based movement"/>
    <property type="evidence" value="ECO:0007669"/>
    <property type="project" value="InterPro"/>
</dbReference>
<dbReference type="CDD" id="cd01367">
    <property type="entry name" value="KISc_KIF2_like"/>
    <property type="match status" value="1"/>
</dbReference>
<dbReference type="PRINTS" id="PR00380">
    <property type="entry name" value="KINESINHEAVY"/>
</dbReference>
<comment type="similarity">
    <text evidence="13 14">Belongs to the TRAFAC class myosin-kinesin ATPase superfamily. Kinesin family.</text>
</comment>
<evidence type="ECO:0000256" key="8">
    <source>
        <dbReference type="ARBA" id="ARBA00022840"/>
    </source>
</evidence>
<dbReference type="InterPro" id="IPR019821">
    <property type="entry name" value="Kinesin_motor_CS"/>
</dbReference>
<dbReference type="InterPro" id="IPR027640">
    <property type="entry name" value="Kinesin-like_fam"/>
</dbReference>
<dbReference type="GO" id="GO:0003777">
    <property type="term" value="F:microtubule motor activity"/>
    <property type="evidence" value="ECO:0007669"/>
    <property type="project" value="InterPro"/>
</dbReference>
<keyword evidence="4" id="KW-0132">Cell division</keyword>
<dbReference type="InterPro" id="IPR027417">
    <property type="entry name" value="P-loop_NTPase"/>
</dbReference>
<keyword evidence="7" id="KW-0498">Mitosis</keyword>
<keyword evidence="10 13" id="KW-0505">Motor protein</keyword>
<evidence type="ECO:0000256" key="6">
    <source>
        <dbReference type="ARBA" id="ARBA00022741"/>
    </source>
</evidence>
<dbReference type="GO" id="GO:0005819">
    <property type="term" value="C:spindle"/>
    <property type="evidence" value="ECO:0007669"/>
    <property type="project" value="UniProtKB-SubCell"/>
</dbReference>
<evidence type="ECO:0000259" key="16">
    <source>
        <dbReference type="PROSITE" id="PS50067"/>
    </source>
</evidence>
<dbReference type="GO" id="GO:0008017">
    <property type="term" value="F:microtubule binding"/>
    <property type="evidence" value="ECO:0007669"/>
    <property type="project" value="InterPro"/>
</dbReference>
<organism evidence="17 18">
    <name type="scientific">Naja naja</name>
    <name type="common">Indian cobra</name>
    <dbReference type="NCBI Taxonomy" id="35670"/>
    <lineage>
        <taxon>Eukaryota</taxon>
        <taxon>Metazoa</taxon>
        <taxon>Chordata</taxon>
        <taxon>Craniata</taxon>
        <taxon>Vertebrata</taxon>
        <taxon>Euteleostomi</taxon>
        <taxon>Lepidosauria</taxon>
        <taxon>Squamata</taxon>
        <taxon>Bifurcata</taxon>
        <taxon>Unidentata</taxon>
        <taxon>Episquamata</taxon>
        <taxon>Toxicofera</taxon>
        <taxon>Serpentes</taxon>
        <taxon>Colubroidea</taxon>
        <taxon>Elapidae</taxon>
        <taxon>Elapinae</taxon>
        <taxon>Naja</taxon>
    </lineage>
</organism>
<dbReference type="Pfam" id="PF00225">
    <property type="entry name" value="Kinesin"/>
    <property type="match status" value="1"/>
</dbReference>
<evidence type="ECO:0000313" key="17">
    <source>
        <dbReference type="Ensembl" id="ENSNNAP00000017006.1"/>
    </source>
</evidence>
<keyword evidence="3" id="KW-0963">Cytoplasm</keyword>
<dbReference type="GeneTree" id="ENSGT00940000155570"/>
<dbReference type="InterPro" id="IPR036961">
    <property type="entry name" value="Kinesin_motor_dom_sf"/>
</dbReference>
<feature type="binding site" evidence="13">
    <location>
        <begin position="296"/>
        <end position="303"/>
    </location>
    <ligand>
        <name>ATP</name>
        <dbReference type="ChEBI" id="CHEBI:30616"/>
    </ligand>
</feature>
<name>A0A8C6XMT2_NAJNA</name>
<dbReference type="InterPro" id="IPR054473">
    <property type="entry name" value="KIF2A-like_N"/>
</dbReference>
<keyword evidence="8 13" id="KW-0067">ATP-binding</keyword>
<dbReference type="AlphaFoldDB" id="A0A8C6XMT2"/>
<keyword evidence="9" id="KW-0175">Coiled coil</keyword>
<dbReference type="PANTHER" id="PTHR47971">
    <property type="entry name" value="KINESIN-RELATED PROTEIN 6"/>
    <property type="match status" value="1"/>
</dbReference>